<evidence type="ECO:0000256" key="5">
    <source>
        <dbReference type="ARBA" id="ARBA00022679"/>
    </source>
</evidence>
<dbReference type="Proteomes" id="UP000052167">
    <property type="component" value="Unassembled WGS sequence"/>
</dbReference>
<dbReference type="GO" id="GO:0000155">
    <property type="term" value="F:phosphorelay sensor kinase activity"/>
    <property type="evidence" value="ECO:0007669"/>
    <property type="project" value="InterPro"/>
</dbReference>
<dbReference type="CDD" id="cd00130">
    <property type="entry name" value="PAS"/>
    <property type="match status" value="1"/>
</dbReference>
<dbReference type="EC" id="2.7.13.3" evidence="3"/>
<dbReference type="PROSITE" id="PS50109">
    <property type="entry name" value="HIS_KIN"/>
    <property type="match status" value="1"/>
</dbReference>
<dbReference type="OrthoDB" id="9795133at2"/>
<dbReference type="SUPFAM" id="SSF55785">
    <property type="entry name" value="PYP-like sensor domain (PAS domain)"/>
    <property type="match status" value="1"/>
</dbReference>
<comment type="caution">
    <text evidence="15">The sequence shown here is derived from an EMBL/GenBank/DDBJ whole genome shotgun (WGS) entry which is preliminary data.</text>
</comment>
<evidence type="ECO:0000256" key="7">
    <source>
        <dbReference type="ARBA" id="ARBA00022741"/>
    </source>
</evidence>
<evidence type="ECO:0000256" key="6">
    <source>
        <dbReference type="ARBA" id="ARBA00022692"/>
    </source>
</evidence>
<reference evidence="15 16" key="1">
    <citation type="submission" date="2014-06" db="EMBL/GenBank/DDBJ databases">
        <title>Rhizobium pelagicum/R2-400B4.</title>
        <authorList>
            <person name="Kimes N.E."/>
            <person name="Lopez-Perez M."/>
        </authorList>
    </citation>
    <scope>NUCLEOTIDE SEQUENCE [LARGE SCALE GENOMIC DNA]</scope>
    <source>
        <strain evidence="15 16">R2-400B4</strain>
    </source>
</reference>
<dbReference type="GO" id="GO:0030295">
    <property type="term" value="F:protein kinase activator activity"/>
    <property type="evidence" value="ECO:0007669"/>
    <property type="project" value="TreeGrafter"/>
</dbReference>
<evidence type="ECO:0000256" key="1">
    <source>
        <dbReference type="ARBA" id="ARBA00000085"/>
    </source>
</evidence>
<dbReference type="Pfam" id="PF00512">
    <property type="entry name" value="HisKA"/>
    <property type="match status" value="1"/>
</dbReference>
<dbReference type="PRINTS" id="PR00344">
    <property type="entry name" value="BCTRLSENSOR"/>
</dbReference>
<dbReference type="Pfam" id="PF02518">
    <property type="entry name" value="HATPase_c"/>
    <property type="match status" value="1"/>
</dbReference>
<evidence type="ECO:0000313" key="16">
    <source>
        <dbReference type="Proteomes" id="UP000052167"/>
    </source>
</evidence>
<dbReference type="GO" id="GO:0000156">
    <property type="term" value="F:phosphorelay response regulator activity"/>
    <property type="evidence" value="ECO:0007669"/>
    <property type="project" value="TreeGrafter"/>
</dbReference>
<proteinExistence type="predicted"/>
<dbReference type="Gene3D" id="3.30.565.10">
    <property type="entry name" value="Histidine kinase-like ATPase, C-terminal domain"/>
    <property type="match status" value="1"/>
</dbReference>
<organism evidence="15 16">
    <name type="scientific">Pseudorhizobium pelagicum</name>
    <dbReference type="NCBI Taxonomy" id="1509405"/>
    <lineage>
        <taxon>Bacteria</taxon>
        <taxon>Pseudomonadati</taxon>
        <taxon>Pseudomonadota</taxon>
        <taxon>Alphaproteobacteria</taxon>
        <taxon>Hyphomicrobiales</taxon>
        <taxon>Rhizobiaceae</taxon>
        <taxon>Rhizobium/Agrobacterium group</taxon>
        <taxon>Pseudorhizobium</taxon>
    </lineage>
</organism>
<dbReference type="CDD" id="cd00082">
    <property type="entry name" value="HisKA"/>
    <property type="match status" value="1"/>
</dbReference>
<dbReference type="PROSITE" id="PS50112">
    <property type="entry name" value="PAS"/>
    <property type="match status" value="1"/>
</dbReference>
<dbReference type="GO" id="GO:0005524">
    <property type="term" value="F:ATP binding"/>
    <property type="evidence" value="ECO:0007669"/>
    <property type="project" value="UniProtKB-KW"/>
</dbReference>
<dbReference type="CDD" id="cd00075">
    <property type="entry name" value="HATPase"/>
    <property type="match status" value="1"/>
</dbReference>
<keyword evidence="11" id="KW-0902">Two-component regulatory system</keyword>
<dbReference type="AlphaFoldDB" id="A0A922P0E7"/>
<dbReference type="SUPFAM" id="SSF55874">
    <property type="entry name" value="ATPase domain of HSP90 chaperone/DNA topoisomerase II/histidine kinase"/>
    <property type="match status" value="1"/>
</dbReference>
<keyword evidence="9" id="KW-0067">ATP-binding</keyword>
<dbReference type="InterPro" id="IPR013767">
    <property type="entry name" value="PAS_fold"/>
</dbReference>
<evidence type="ECO:0000256" key="10">
    <source>
        <dbReference type="ARBA" id="ARBA00022989"/>
    </source>
</evidence>
<gene>
    <name evidence="15" type="ORF">GV68_17750</name>
</gene>
<evidence type="ECO:0000256" key="2">
    <source>
        <dbReference type="ARBA" id="ARBA00004141"/>
    </source>
</evidence>
<dbReference type="SUPFAM" id="SSF47384">
    <property type="entry name" value="Homodimeric domain of signal transducing histidine kinase"/>
    <property type="match status" value="1"/>
</dbReference>
<dbReference type="InterPro" id="IPR036890">
    <property type="entry name" value="HATPase_C_sf"/>
</dbReference>
<comment type="catalytic activity">
    <reaction evidence="1">
        <text>ATP + protein L-histidine = ADP + protein N-phospho-L-histidine.</text>
        <dbReference type="EC" id="2.7.13.3"/>
    </reaction>
</comment>
<dbReference type="Gene3D" id="1.10.287.130">
    <property type="match status" value="1"/>
</dbReference>
<dbReference type="PANTHER" id="PTHR42878:SF7">
    <property type="entry name" value="SENSOR HISTIDINE KINASE GLRK"/>
    <property type="match status" value="1"/>
</dbReference>
<dbReference type="GO" id="GO:0006355">
    <property type="term" value="P:regulation of DNA-templated transcription"/>
    <property type="evidence" value="ECO:0007669"/>
    <property type="project" value="InterPro"/>
</dbReference>
<dbReference type="InterPro" id="IPR004358">
    <property type="entry name" value="Sig_transdc_His_kin-like_C"/>
</dbReference>
<dbReference type="EMBL" id="JOKJ01000037">
    <property type="protein sequence ID" value="KEQ03127.1"/>
    <property type="molecule type" value="Genomic_DNA"/>
</dbReference>
<keyword evidence="7" id="KW-0547">Nucleotide-binding</keyword>
<feature type="domain" description="Histidine kinase" evidence="13">
    <location>
        <begin position="161"/>
        <end position="374"/>
    </location>
</feature>
<evidence type="ECO:0000313" key="15">
    <source>
        <dbReference type="EMBL" id="KEQ03127.1"/>
    </source>
</evidence>
<dbReference type="SMART" id="SM00091">
    <property type="entry name" value="PAS"/>
    <property type="match status" value="1"/>
</dbReference>
<keyword evidence="8 15" id="KW-0418">Kinase</keyword>
<dbReference type="InterPro" id="IPR003661">
    <property type="entry name" value="HisK_dim/P_dom"/>
</dbReference>
<dbReference type="GO" id="GO:0007234">
    <property type="term" value="P:osmosensory signaling via phosphorelay pathway"/>
    <property type="evidence" value="ECO:0007669"/>
    <property type="project" value="TreeGrafter"/>
</dbReference>
<protein>
    <recommendedName>
        <fullName evidence="3">histidine kinase</fullName>
        <ecNumber evidence="3">2.7.13.3</ecNumber>
    </recommendedName>
</protein>
<evidence type="ECO:0000256" key="11">
    <source>
        <dbReference type="ARBA" id="ARBA00023012"/>
    </source>
</evidence>
<evidence type="ECO:0000256" key="9">
    <source>
        <dbReference type="ARBA" id="ARBA00022840"/>
    </source>
</evidence>
<keyword evidence="5" id="KW-0808">Transferase</keyword>
<dbReference type="InterPro" id="IPR036097">
    <property type="entry name" value="HisK_dim/P_sf"/>
</dbReference>
<keyword evidence="6" id="KW-0812">Transmembrane</keyword>
<evidence type="ECO:0000259" key="13">
    <source>
        <dbReference type="PROSITE" id="PS50109"/>
    </source>
</evidence>
<keyword evidence="4" id="KW-0597">Phosphoprotein</keyword>
<feature type="domain" description="PAS" evidence="14">
    <location>
        <begin position="3"/>
        <end position="54"/>
    </location>
</feature>
<dbReference type="SMART" id="SM00387">
    <property type="entry name" value="HATPase_c"/>
    <property type="match status" value="1"/>
</dbReference>
<evidence type="ECO:0000256" key="8">
    <source>
        <dbReference type="ARBA" id="ARBA00022777"/>
    </source>
</evidence>
<sequence>MDHPADFRDLFDNAPCGYLILDNRGRIMLVNETLRSWLQLGDEDLLGKRLLDLLPVAGRVFYETHFAPLLRMQGYFHEVALDLVGKDRVRIPVLANASQRVDPDGKVEETRLALFQAKSRRKYERELFDANLAGEKAREEVESLNVALTETGLLRDEFIAILGHDLRNPLASIGAGMRLLAKEELTSKGRQVTDLIEGSVARMSRLIDDVLDFTRGRMGGGLNVDRRKEDELHLHLEQVASELITATDRQVDVDIYLPKPLFVDAGRIGQLVSNLLGNALSHGAEDTPVEFSAQMDGASLVISVSNGGDPIPSEVVERLFQPFFRGGHAAGRHEQGLGLGLHIACEIAKAHGGTLTVSSSIERTTFEFRMPANEA</sequence>
<dbReference type="InterPro" id="IPR005467">
    <property type="entry name" value="His_kinase_dom"/>
</dbReference>
<dbReference type="InterPro" id="IPR050351">
    <property type="entry name" value="BphY/WalK/GraS-like"/>
</dbReference>
<evidence type="ECO:0000256" key="12">
    <source>
        <dbReference type="ARBA" id="ARBA00023136"/>
    </source>
</evidence>
<dbReference type="Gene3D" id="3.30.450.20">
    <property type="entry name" value="PAS domain"/>
    <property type="match status" value="1"/>
</dbReference>
<name>A0A922P0E7_9HYPH</name>
<accession>A0A922P0E7</accession>
<keyword evidence="12" id="KW-0472">Membrane</keyword>
<keyword evidence="10" id="KW-1133">Transmembrane helix</keyword>
<dbReference type="GO" id="GO:0016020">
    <property type="term" value="C:membrane"/>
    <property type="evidence" value="ECO:0007669"/>
    <property type="project" value="UniProtKB-SubCell"/>
</dbReference>
<dbReference type="Pfam" id="PF00989">
    <property type="entry name" value="PAS"/>
    <property type="match status" value="1"/>
</dbReference>
<dbReference type="RefSeq" id="WP_037169198.1">
    <property type="nucleotide sequence ID" value="NZ_JOKI01000033.1"/>
</dbReference>
<comment type="subcellular location">
    <subcellularLocation>
        <location evidence="2">Membrane</location>
        <topology evidence="2">Multi-pass membrane protein</topology>
    </subcellularLocation>
</comment>
<dbReference type="PANTHER" id="PTHR42878">
    <property type="entry name" value="TWO-COMPONENT HISTIDINE KINASE"/>
    <property type="match status" value="1"/>
</dbReference>
<evidence type="ECO:0000256" key="4">
    <source>
        <dbReference type="ARBA" id="ARBA00022553"/>
    </source>
</evidence>
<evidence type="ECO:0000256" key="3">
    <source>
        <dbReference type="ARBA" id="ARBA00012438"/>
    </source>
</evidence>
<dbReference type="SMART" id="SM00388">
    <property type="entry name" value="HisKA"/>
    <property type="match status" value="1"/>
</dbReference>
<dbReference type="InterPro" id="IPR003594">
    <property type="entry name" value="HATPase_dom"/>
</dbReference>
<dbReference type="InterPro" id="IPR035965">
    <property type="entry name" value="PAS-like_dom_sf"/>
</dbReference>
<keyword evidence="16" id="KW-1185">Reference proteome</keyword>
<evidence type="ECO:0000259" key="14">
    <source>
        <dbReference type="PROSITE" id="PS50112"/>
    </source>
</evidence>
<dbReference type="InterPro" id="IPR000014">
    <property type="entry name" value="PAS"/>
</dbReference>